<accession>A0A7Y7QYU3</accession>
<dbReference type="EMBL" id="JABYQV010000026">
    <property type="protein sequence ID" value="NVP33128.1"/>
    <property type="molecule type" value="Genomic_DNA"/>
</dbReference>
<name>A0A7Y7QYU3_9SPHN</name>
<evidence type="ECO:0000313" key="1">
    <source>
        <dbReference type="EMBL" id="NVP33128.1"/>
    </source>
</evidence>
<organism evidence="1 2">
    <name type="scientific">Sphingomonas sanguinis</name>
    <dbReference type="NCBI Taxonomy" id="33051"/>
    <lineage>
        <taxon>Bacteria</taxon>
        <taxon>Pseudomonadati</taxon>
        <taxon>Pseudomonadota</taxon>
        <taxon>Alphaproteobacteria</taxon>
        <taxon>Sphingomonadales</taxon>
        <taxon>Sphingomonadaceae</taxon>
        <taxon>Sphingomonas</taxon>
    </lineage>
</organism>
<proteinExistence type="predicted"/>
<evidence type="ECO:0000313" key="2">
    <source>
        <dbReference type="Proteomes" id="UP000531581"/>
    </source>
</evidence>
<sequence>MGVTSFPAGLPNVGYSMQAAAIASALVERENAADNRAKLREWLDRIEGPFQPLWIDLDEGRHFAEFLTNMVRVGSGLEPGSCEDRVP</sequence>
<protein>
    <submittedName>
        <fullName evidence="1">Uncharacterized protein</fullName>
    </submittedName>
</protein>
<dbReference type="AlphaFoldDB" id="A0A7Y7QYU3"/>
<comment type="caution">
    <text evidence="1">The sequence shown here is derived from an EMBL/GenBank/DDBJ whole genome shotgun (WGS) entry which is preliminary data.</text>
</comment>
<dbReference type="Proteomes" id="UP000531581">
    <property type="component" value="Unassembled WGS sequence"/>
</dbReference>
<gene>
    <name evidence="1" type="ORF">HLV41_19015</name>
</gene>
<reference evidence="1 2" key="1">
    <citation type="submission" date="2020-05" db="EMBL/GenBank/DDBJ databases">
        <title>Draft Genome Sequences of Sphingomonas sp. Isolated from the International Space Station.</title>
        <authorList>
            <person name="Bijlani S."/>
            <person name="Singh N.K."/>
            <person name="Mason C.E."/>
            <person name="Wang C.C."/>
            <person name="Venkateswaran K."/>
        </authorList>
    </citation>
    <scope>NUCLEOTIDE SEQUENCE [LARGE SCALE GENOMIC DNA]</scope>
    <source>
        <strain evidence="1">ISS-IIF7SWP</strain>
    </source>
</reference>